<feature type="compositionally biased region" description="Basic and acidic residues" evidence="2">
    <location>
        <begin position="103"/>
        <end position="113"/>
    </location>
</feature>
<dbReference type="SMART" id="SM00717">
    <property type="entry name" value="SANT"/>
    <property type="match status" value="2"/>
</dbReference>
<dbReference type="PANTHER" id="PTHR47340">
    <property type="entry name" value="DUPLICATED HOMEODOMAIN-LIKE SUPERFAMILY PROTEIN"/>
    <property type="match status" value="1"/>
</dbReference>
<name>A0A8M8UY82_SESIN</name>
<feature type="compositionally biased region" description="Basic and acidic residues" evidence="2">
    <location>
        <begin position="120"/>
        <end position="132"/>
    </location>
</feature>
<dbReference type="OrthoDB" id="10258692at2759"/>
<reference evidence="5" key="1">
    <citation type="submission" date="2025-08" db="UniProtKB">
        <authorList>
            <consortium name="RefSeq"/>
        </authorList>
    </citation>
    <scope>IDENTIFICATION</scope>
</reference>
<dbReference type="Gene3D" id="1.20.58.1880">
    <property type="match status" value="1"/>
</dbReference>
<organism evidence="4 5">
    <name type="scientific">Sesamum indicum</name>
    <name type="common">Oriental sesame</name>
    <name type="synonym">Sesamum orientale</name>
    <dbReference type="NCBI Taxonomy" id="4182"/>
    <lineage>
        <taxon>Eukaryota</taxon>
        <taxon>Viridiplantae</taxon>
        <taxon>Streptophyta</taxon>
        <taxon>Embryophyta</taxon>
        <taxon>Tracheophyta</taxon>
        <taxon>Spermatophyta</taxon>
        <taxon>Magnoliopsida</taxon>
        <taxon>eudicotyledons</taxon>
        <taxon>Gunneridae</taxon>
        <taxon>Pentapetalae</taxon>
        <taxon>asterids</taxon>
        <taxon>lamiids</taxon>
        <taxon>Lamiales</taxon>
        <taxon>Pedaliaceae</taxon>
        <taxon>Sesamum</taxon>
    </lineage>
</organism>
<proteinExistence type="predicted"/>
<evidence type="ECO:0000256" key="1">
    <source>
        <dbReference type="SAM" id="Coils"/>
    </source>
</evidence>
<dbReference type="SUPFAM" id="SSF46689">
    <property type="entry name" value="Homeodomain-like"/>
    <property type="match status" value="2"/>
</dbReference>
<evidence type="ECO:0000313" key="5">
    <source>
        <dbReference type="RefSeq" id="XP_020548929.1"/>
    </source>
</evidence>
<dbReference type="InterPro" id="IPR001005">
    <property type="entry name" value="SANT/Myb"/>
</dbReference>
<evidence type="ECO:0000259" key="3">
    <source>
        <dbReference type="PROSITE" id="PS51293"/>
    </source>
</evidence>
<dbReference type="PROSITE" id="PS51293">
    <property type="entry name" value="SANT"/>
    <property type="match status" value="2"/>
</dbReference>
<feature type="region of interest" description="Disordered" evidence="2">
    <location>
        <begin position="742"/>
        <end position="768"/>
    </location>
</feature>
<dbReference type="RefSeq" id="XP_020548929.1">
    <property type="nucleotide sequence ID" value="XM_020693270.1"/>
</dbReference>
<dbReference type="InterPro" id="IPR009057">
    <property type="entry name" value="Homeodomain-like_sf"/>
</dbReference>
<dbReference type="KEGG" id="sind:105161106"/>
<feature type="compositionally biased region" description="Basic and acidic residues" evidence="2">
    <location>
        <begin position="7"/>
        <end position="21"/>
    </location>
</feature>
<feature type="compositionally biased region" description="Basic and acidic residues" evidence="2">
    <location>
        <begin position="217"/>
        <end position="227"/>
    </location>
</feature>
<feature type="compositionally biased region" description="Low complexity" evidence="2">
    <location>
        <begin position="175"/>
        <end position="201"/>
    </location>
</feature>
<dbReference type="PANTHER" id="PTHR47340:SF1">
    <property type="entry name" value="DUPLICATED HOMEODOMAIN-LIKE SUPERFAMILY PROTEIN"/>
    <property type="match status" value="1"/>
</dbReference>
<keyword evidence="1" id="KW-0175">Coiled coil</keyword>
<feature type="domain" description="SANT" evidence="3">
    <location>
        <begin position="831"/>
        <end position="882"/>
    </location>
</feature>
<evidence type="ECO:0000313" key="4">
    <source>
        <dbReference type="Proteomes" id="UP000504604"/>
    </source>
</evidence>
<keyword evidence="4" id="KW-1185">Reference proteome</keyword>
<dbReference type="InterPro" id="IPR017884">
    <property type="entry name" value="SANT_dom"/>
</dbReference>
<gene>
    <name evidence="5" type="primary">LOC105161106</name>
</gene>
<dbReference type="GeneID" id="105161106"/>
<feature type="compositionally biased region" description="Gly residues" evidence="2">
    <location>
        <begin position="25"/>
        <end position="35"/>
    </location>
</feature>
<dbReference type="Proteomes" id="UP000504604">
    <property type="component" value="Linkage group LG4"/>
</dbReference>
<feature type="coiled-coil region" evidence="1">
    <location>
        <begin position="464"/>
        <end position="491"/>
    </location>
</feature>
<accession>A0A8M8UY82</accession>
<protein>
    <submittedName>
        <fullName evidence="5">Uncharacterized protein LOC105161106</fullName>
    </submittedName>
</protein>
<evidence type="ECO:0000256" key="2">
    <source>
        <dbReference type="SAM" id="MobiDB-lite"/>
    </source>
</evidence>
<sequence length="1758" mass="192138">MPPEPLPWDRRDFRKHERSGSDPRLGGGGFGGGGPHRWREQHHHPHAPPPHPPPYHHQQQQQQRWYSDFRSSRPLPPGHGKQAGWHMYPDDAGHGFMPFGSRYGDRNLEDENCRPFGSRGDGRYFRNSRENRGSFAQKDWKAPSWEAAASPNGPGRPTTEVNNLRSIENTQTCHDSSSSKSSDASQPPSNSANLSNQSQSLVKENYDKNVSTADGRTSTDQKTEKENCLGSTDWKPLKWTRSGSLTSRGSGFSHSSSSKTMGMDSTETVAEVAPKNATPIQSPSAEAAACVISTAVVQSDETGSRKKPRLGWGEGLAKYEKKKVEGPEDDATKNELVFNVTNTETMQSPAVNLSNKSPTAPSLSDCASPATPSSVACSSSPGIEEKESIKEANVNHDTTNLSRSPSIVSQTHYDGPNFNLENLELASIVNLSSLINELLQSDDPSSAETGYVRTTSINKLLVWKVEILKALEITESEIDSLETELKSLIVESGRCCPHPAGSSSLPGGCKLKPCEGGLVTASSFAIRPATLHGVSSREMIVEDVPVALEDEHAVLKDEDIDSPGSATSKLVEVLPAGEGIFPSETAEHMEGCVNQHVENSSNLDENHPMNGLIDEGNFGCVDNHVLNGITRCEDLASVSDVHYDVEDIYDSIFSSNKDSANRALEELNKLLPAKWCPFDACTASSVSSLHRDAELVKEKFLTRKRFLRFKEKVLTLRFKVFQHFWKEGRLVSTRKLRVKTQKKFDPSLNGHRKNRSTSRSRVSSYAGGPQTVPADEVIAFVNGLLSESACKPYRNTLKMPALILDKEMKMSRFISKNGLVEDPCAVEKERSMINPWSPEEKEIFIDKLAAFGKDFGKISSFLDHKTVADCIEFYYKNHKSEGFEKARKNPDFVKQKKSQSTTYMVASGKRWNRESNAASLDMLGAASEIAANVDDTAEIQQRTSKFCFGASTSYKDPKGDDGPLRRSNSLDMYNNKRETVAADVLAGICGSVSSEAISSCITSSVDPGDGYQDWRYPRVGSSIKRPLTPEVTQNVVDDECSDESCGELDPTDWTDEEKSVFIHAVASYGKDFLKISECVRTRSINQCKVFFSKARKCLGLDLIQTGAGNAASGDVNGDGSDIEDGCTTETGTVNNASEYEMEEDLPPPDMKSNHESDIVGAQNLRSDLKMSEKNNGLDPLDCMAGEPPLKNLLTGDSRVDDKPGSDFNVEIKEQNGADVEFVSTEGCETTVASSSTMSGQRAEEDDDLHLQKGLSEAEKKALVEVSDGHCGKENRQRFLLPGANLNNKTVEERDFNSGDVSGISCAISEMKSEPQAAGIVSHPSFDAHSFMQVDKVSGYQKKADIETCSAEKSCVSSLKQNGHLASVKSSTLFSVPVEYRNSTNHNNASVDVGANMHSEKTVQTCDRQHHLSISSLSDSVESQIPRAHLTSMQTMKGISGNVNCKKQYSLQNVPKKDGDLQSGRHTSFFLEKCNSSTQQSRVGEAPFQSLEPCREHPKPQAGSSSDVDKYSRKGDVKLFGKVLISSQQKPNSCAQEADYSNSQDCKAVHQSLNLKLSSDQKVNCDSAQSKFDCNNYVGSETIPVTSFGFWDGNRIQTGYPPLPDSALLLTKYPAAFNNGVMPPPLHGVIRSSDCSSNGVSVFPSSELSSSNGLADYQVLRNRDLQSFTLDIKQPQDVLFTEMQRRNRFDLAPGMQQQARGMLGIDVVGRGGVLVGGQCSGVSDPVAAIRMHYAKAGQLSLQAGNVIKEDDRWRSNGGL</sequence>
<feature type="region of interest" description="Disordered" evidence="2">
    <location>
        <begin position="1477"/>
        <end position="1510"/>
    </location>
</feature>
<dbReference type="Gene3D" id="1.10.10.60">
    <property type="entry name" value="Homeodomain-like"/>
    <property type="match status" value="1"/>
</dbReference>
<feature type="domain" description="SANT" evidence="3">
    <location>
        <begin position="1048"/>
        <end position="1099"/>
    </location>
</feature>
<feature type="compositionally biased region" description="Low complexity" evidence="2">
    <location>
        <begin position="240"/>
        <end position="266"/>
    </location>
</feature>
<dbReference type="CDD" id="cd00167">
    <property type="entry name" value="SANT"/>
    <property type="match status" value="1"/>
</dbReference>
<feature type="compositionally biased region" description="Polar residues" evidence="2">
    <location>
        <begin position="159"/>
        <end position="174"/>
    </location>
</feature>
<dbReference type="Pfam" id="PF00249">
    <property type="entry name" value="Myb_DNA-binding"/>
    <property type="match status" value="2"/>
</dbReference>
<feature type="region of interest" description="Disordered" evidence="2">
    <location>
        <begin position="1"/>
        <end position="270"/>
    </location>
</feature>